<reference evidence="1" key="1">
    <citation type="submission" date="2023-06" db="EMBL/GenBank/DDBJ databases">
        <authorList>
            <consortium name="Lawrence Berkeley National Laboratory"/>
            <person name="Ahrendt S."/>
            <person name="Sahu N."/>
            <person name="Indic B."/>
            <person name="Wong-Bajracharya J."/>
            <person name="Merenyi Z."/>
            <person name="Ke H.-M."/>
            <person name="Monk M."/>
            <person name="Kocsube S."/>
            <person name="Drula E."/>
            <person name="Lipzen A."/>
            <person name="Balint B."/>
            <person name="Henrissat B."/>
            <person name="Andreopoulos B."/>
            <person name="Martin F.M."/>
            <person name="Harder C.B."/>
            <person name="Rigling D."/>
            <person name="Ford K.L."/>
            <person name="Foster G.D."/>
            <person name="Pangilinan J."/>
            <person name="Papanicolaou A."/>
            <person name="Barry K."/>
            <person name="LaButti K."/>
            <person name="Viragh M."/>
            <person name="Koriabine M."/>
            <person name="Yan M."/>
            <person name="Riley R."/>
            <person name="Champramary S."/>
            <person name="Plett K.L."/>
            <person name="Tsai I.J."/>
            <person name="Slot J."/>
            <person name="Sipos G."/>
            <person name="Plett J."/>
            <person name="Nagy L.G."/>
            <person name="Grigoriev I.V."/>
        </authorList>
    </citation>
    <scope>NUCLEOTIDE SEQUENCE</scope>
    <source>
        <strain evidence="1">ICMP 16352</strain>
    </source>
</reference>
<dbReference type="Proteomes" id="UP001175227">
    <property type="component" value="Unassembled WGS sequence"/>
</dbReference>
<keyword evidence="2" id="KW-1185">Reference proteome</keyword>
<evidence type="ECO:0000313" key="2">
    <source>
        <dbReference type="Proteomes" id="UP001175227"/>
    </source>
</evidence>
<dbReference type="AlphaFoldDB" id="A0AA39U7S8"/>
<gene>
    <name evidence="1" type="ORF">IW261DRAFT_1490819</name>
</gene>
<organism evidence="1 2">
    <name type="scientific">Armillaria novae-zelandiae</name>
    <dbReference type="NCBI Taxonomy" id="153914"/>
    <lineage>
        <taxon>Eukaryota</taxon>
        <taxon>Fungi</taxon>
        <taxon>Dikarya</taxon>
        <taxon>Basidiomycota</taxon>
        <taxon>Agaricomycotina</taxon>
        <taxon>Agaricomycetes</taxon>
        <taxon>Agaricomycetidae</taxon>
        <taxon>Agaricales</taxon>
        <taxon>Marasmiineae</taxon>
        <taxon>Physalacriaceae</taxon>
        <taxon>Armillaria</taxon>
    </lineage>
</organism>
<comment type="caution">
    <text evidence="1">The sequence shown here is derived from an EMBL/GenBank/DDBJ whole genome shotgun (WGS) entry which is preliminary data.</text>
</comment>
<name>A0AA39U7S8_9AGAR</name>
<protein>
    <submittedName>
        <fullName evidence="1">Uncharacterized protein</fullName>
    </submittedName>
</protein>
<sequence>MGQYWQLVNIDKREHFGHMGKLGEAFLDKYGLADAIALLGGLEVDEINTYDTEDSDSDDESAPTFYDFTCRFKEIRSRRSIDLGGMHVYVRRDVVAKELADEPYPGDIGNVLLMNICWSDDSSCSMMFDVVPLSLVEDDEEKWEDVTEDQVKLTRPALQW</sequence>
<accession>A0AA39U7S8</accession>
<dbReference type="EMBL" id="JAUEPR010000020">
    <property type="protein sequence ID" value="KAK0476353.1"/>
    <property type="molecule type" value="Genomic_DNA"/>
</dbReference>
<proteinExistence type="predicted"/>
<evidence type="ECO:0000313" key="1">
    <source>
        <dbReference type="EMBL" id="KAK0476353.1"/>
    </source>
</evidence>